<dbReference type="PATRIC" id="fig|1094555.3.peg.1734"/>
<protein>
    <submittedName>
        <fullName evidence="1">Uncharacterized protein</fullName>
    </submittedName>
</protein>
<dbReference type="AlphaFoldDB" id="J0ZWH0"/>
<proteinExistence type="predicted"/>
<dbReference type="HOGENOM" id="CLU_3285507_0_0_5"/>
<gene>
    <name evidence="1" type="ORF">MEE_01497</name>
</gene>
<name>J0ZWH0_BAREL</name>
<accession>J0ZWH0</accession>
<organism evidence="1 2">
    <name type="scientific">Bartonella elizabethae F9251 = ATCC 49927</name>
    <dbReference type="NCBI Taxonomy" id="1094555"/>
    <lineage>
        <taxon>Bacteria</taxon>
        <taxon>Pseudomonadati</taxon>
        <taxon>Pseudomonadota</taxon>
        <taxon>Alphaproteobacteria</taxon>
        <taxon>Hyphomicrobiales</taxon>
        <taxon>Bartonellaceae</taxon>
        <taxon>Bartonella</taxon>
    </lineage>
</organism>
<reference evidence="1 2" key="1">
    <citation type="submission" date="2012-03" db="EMBL/GenBank/DDBJ databases">
        <title>The Genome Sequence of Bartonella elizabethae F9251.</title>
        <authorList>
            <consortium name="The Broad Institute Genome Sequencing Platform"/>
            <consortium name="The Broad Institute Genome Sequencing Center for Infectious Disease"/>
            <person name="Feldgarden M."/>
            <person name="Kirby J."/>
            <person name="Kosoy M."/>
            <person name="Birtles R."/>
            <person name="Probert W.S."/>
            <person name="Chiaraviglio L."/>
            <person name="Young S.K."/>
            <person name="Zeng Q."/>
            <person name="Gargeya S."/>
            <person name="Fitzgerald M."/>
            <person name="Haas B."/>
            <person name="Abouelleil A."/>
            <person name="Alvarado L."/>
            <person name="Arachchi H.M."/>
            <person name="Berlin A."/>
            <person name="Chapman S.B."/>
            <person name="Gearin G."/>
            <person name="Goldberg J."/>
            <person name="Griggs A."/>
            <person name="Gujja S."/>
            <person name="Hansen M."/>
            <person name="Heiman D."/>
            <person name="Howarth C."/>
            <person name="Larimer J."/>
            <person name="Lui A."/>
            <person name="MacDonald P.J.P."/>
            <person name="McCowen C."/>
            <person name="Montmayeur A."/>
            <person name="Murphy C."/>
            <person name="Neiman D."/>
            <person name="Pearson M."/>
            <person name="Priest M."/>
            <person name="Roberts A."/>
            <person name="Saif S."/>
            <person name="Shea T."/>
            <person name="Sisk P."/>
            <person name="Stolte C."/>
            <person name="Sykes S."/>
            <person name="Wortman J."/>
            <person name="Nusbaum C."/>
            <person name="Birren B."/>
        </authorList>
    </citation>
    <scope>NUCLEOTIDE SEQUENCE [LARGE SCALE GENOMIC DNA]</scope>
    <source>
        <strain evidence="1 2">F9251</strain>
    </source>
</reference>
<evidence type="ECO:0000313" key="2">
    <source>
        <dbReference type="Proteomes" id="UP000008941"/>
    </source>
</evidence>
<evidence type="ECO:0000313" key="1">
    <source>
        <dbReference type="EMBL" id="EJF93378.1"/>
    </source>
</evidence>
<dbReference type="EMBL" id="AIMF01000036">
    <property type="protein sequence ID" value="EJF93378.1"/>
    <property type="molecule type" value="Genomic_DNA"/>
</dbReference>
<dbReference type="RefSeq" id="WP_005775279.1">
    <property type="nucleotide sequence ID" value="NZ_CADEAC010000009.1"/>
</dbReference>
<comment type="caution">
    <text evidence="1">The sequence shown here is derived from an EMBL/GenBank/DDBJ whole genome shotgun (WGS) entry which is preliminary data.</text>
</comment>
<dbReference type="Proteomes" id="UP000008941">
    <property type="component" value="Unassembled WGS sequence"/>
</dbReference>
<sequence>MNPIRQGELTGGGVVRGSCKMLEARKICRFVKCCFDGLDE</sequence>